<evidence type="ECO:0000256" key="1">
    <source>
        <dbReference type="SAM" id="SignalP"/>
    </source>
</evidence>
<name>A0A6M2DB16_RHIMP</name>
<feature type="signal peptide" evidence="1">
    <location>
        <begin position="1"/>
        <end position="16"/>
    </location>
</feature>
<dbReference type="EMBL" id="GHWJ01010572">
    <property type="protein sequence ID" value="NOV43309.1"/>
    <property type="molecule type" value="Transcribed_RNA"/>
</dbReference>
<organism evidence="2">
    <name type="scientific">Rhipicephalus microplus</name>
    <name type="common">Cattle tick</name>
    <name type="synonym">Boophilus microplus</name>
    <dbReference type="NCBI Taxonomy" id="6941"/>
    <lineage>
        <taxon>Eukaryota</taxon>
        <taxon>Metazoa</taxon>
        <taxon>Ecdysozoa</taxon>
        <taxon>Arthropoda</taxon>
        <taxon>Chelicerata</taxon>
        <taxon>Arachnida</taxon>
        <taxon>Acari</taxon>
        <taxon>Parasitiformes</taxon>
        <taxon>Ixodida</taxon>
        <taxon>Ixodoidea</taxon>
        <taxon>Ixodidae</taxon>
        <taxon>Rhipicephalinae</taxon>
        <taxon>Rhipicephalus</taxon>
        <taxon>Boophilus</taxon>
    </lineage>
</organism>
<sequence length="78" mass="9562">MFCFFFFFFYFSLLISHHNPVKVQFVSQQVSEQKKSEKLCMHMRTNLQTFLCPAKERKRQAKCKRILLFPDFKAMFKR</sequence>
<dbReference type="AlphaFoldDB" id="A0A6M2DB16"/>
<evidence type="ECO:0000313" key="2">
    <source>
        <dbReference type="EMBL" id="NOV43309.1"/>
    </source>
</evidence>
<accession>A0A6M2DB16</accession>
<feature type="chain" id="PRO_5026679199" evidence="1">
    <location>
        <begin position="17"/>
        <end position="78"/>
    </location>
</feature>
<reference evidence="2" key="1">
    <citation type="submission" date="2019-09" db="EMBL/GenBank/DDBJ databases">
        <title>Organ-specific transcriptomic study of the physiology of the cattle tick, Rhipicephalus microplus.</title>
        <authorList>
            <person name="Tirloni L."/>
            <person name="Braz G."/>
            <person name="Gandara A.C.P."/>
            <person name="Sabadin G.A."/>
            <person name="da Silva R.M."/>
            <person name="Guizzo M.G."/>
            <person name="Machado J.A."/>
            <person name="Costa E.P."/>
            <person name="Gomes H.F."/>
            <person name="Moraes J."/>
            <person name="Mota M.B.S."/>
            <person name="Mesquita R.D."/>
            <person name="Alvarenga P.H."/>
            <person name="Alves F."/>
            <person name="Seixas A."/>
            <person name="da Fonseca R.N."/>
            <person name="Fogaca A."/>
            <person name="Logullo C."/>
            <person name="Tanaka A."/>
            <person name="Daffre S."/>
            <person name="Termignoni C."/>
            <person name="Vaz I.S.Jr."/>
            <person name="Oliveira P.L."/>
            <person name="Ribeiro J.M."/>
        </authorList>
    </citation>
    <scope>NUCLEOTIDE SEQUENCE</scope>
    <source>
        <strain evidence="2">Porto Alegre</strain>
    </source>
</reference>
<protein>
    <submittedName>
        <fullName evidence="2">Putative secreted protein</fullName>
    </submittedName>
</protein>
<keyword evidence="1" id="KW-0732">Signal</keyword>
<proteinExistence type="predicted"/>